<dbReference type="AlphaFoldDB" id="A0A2G5H942"/>
<sequence>MVAIRAVVSDSNAVKSQFLLEGEVVSLVTSMASLPLIAVFFWQRLQQAKHKAFTVASCCLLLTYVTSFLFVFVLTVVLHIRAENHSLCESTILLCLTLYVVSKMAGFLFLIERAYIISWPVNPRYKTLEYILSCVALFVPYLIVTSFAIKYSIAFVNDAKVCIIGIQMYALVPLLVVEVLSYLYLTLRFLFPLLMVHFGGQGLLLPLRRVVMRTSIGTGITMLSTLAVKISLTMFNGEPAWLCCMTCKIDALIACAVLHWITTPEGQDESEPGTPQALGIGFDKESATVVATSQGSSWNRGDSDAPQYALKDVL</sequence>
<protein>
    <submittedName>
        <fullName evidence="3">Uncharacterized protein</fullName>
    </submittedName>
</protein>
<feature type="transmembrane region" description="Helical" evidence="2">
    <location>
        <begin position="130"/>
        <end position="149"/>
    </location>
</feature>
<organism evidence="3 4">
    <name type="scientific">Cercospora beticola</name>
    <name type="common">Sugarbeet leaf spot fungus</name>
    <dbReference type="NCBI Taxonomy" id="122368"/>
    <lineage>
        <taxon>Eukaryota</taxon>
        <taxon>Fungi</taxon>
        <taxon>Dikarya</taxon>
        <taxon>Ascomycota</taxon>
        <taxon>Pezizomycotina</taxon>
        <taxon>Dothideomycetes</taxon>
        <taxon>Dothideomycetidae</taxon>
        <taxon>Mycosphaerellales</taxon>
        <taxon>Mycosphaerellaceae</taxon>
        <taxon>Cercospora</taxon>
    </lineage>
</organism>
<reference evidence="3 4" key="1">
    <citation type="submission" date="2015-10" db="EMBL/GenBank/DDBJ databases">
        <title>The cercosporin biosynthetic gene cluster was horizontally transferred to several fungal lineages and shown to be expanded in Cercospora beticola based on microsynteny with recipient genomes.</title>
        <authorList>
            <person name="De Jonge R."/>
            <person name="Ebert M.K."/>
            <person name="Suttle J.C."/>
            <person name="Jurick Ii W.M."/>
            <person name="Secor G.A."/>
            <person name="Thomma B.P."/>
            <person name="Van De Peer Y."/>
            <person name="Bolton M.D."/>
        </authorList>
    </citation>
    <scope>NUCLEOTIDE SEQUENCE [LARGE SCALE GENOMIC DNA]</scope>
    <source>
        <strain evidence="3 4">09-40</strain>
    </source>
</reference>
<gene>
    <name evidence="3" type="ORF">CB0940_07283</name>
</gene>
<keyword evidence="2" id="KW-0812">Transmembrane</keyword>
<comment type="caution">
    <text evidence="3">The sequence shown here is derived from an EMBL/GenBank/DDBJ whole genome shotgun (WGS) entry which is preliminary data.</text>
</comment>
<feature type="transmembrane region" description="Helical" evidence="2">
    <location>
        <begin position="54"/>
        <end position="80"/>
    </location>
</feature>
<evidence type="ECO:0000313" key="4">
    <source>
        <dbReference type="Proteomes" id="UP000230605"/>
    </source>
</evidence>
<feature type="region of interest" description="Disordered" evidence="1">
    <location>
        <begin position="291"/>
        <end position="314"/>
    </location>
</feature>
<dbReference type="OrthoDB" id="3210850at2759"/>
<evidence type="ECO:0000313" key="3">
    <source>
        <dbReference type="EMBL" id="PIA89054.1"/>
    </source>
</evidence>
<dbReference type="PANTHER" id="PTHR38848">
    <property type="entry name" value="G-PROTEIN COUPLED RECEPTORS FAMILY 3 PROFILE DOMAIN-CONTAINING PROTEIN"/>
    <property type="match status" value="1"/>
</dbReference>
<feature type="compositionally biased region" description="Polar residues" evidence="1">
    <location>
        <begin position="291"/>
        <end position="300"/>
    </location>
</feature>
<feature type="transmembrane region" description="Helical" evidence="2">
    <location>
        <begin position="92"/>
        <end position="110"/>
    </location>
</feature>
<keyword evidence="2" id="KW-0472">Membrane</keyword>
<name>A0A2G5H942_CERBT</name>
<feature type="transmembrane region" description="Helical" evidence="2">
    <location>
        <begin position="161"/>
        <end position="183"/>
    </location>
</feature>
<dbReference type="PANTHER" id="PTHR38848:SF3">
    <property type="entry name" value="G-PROTEIN COUPLED RECEPTORS FAMILY 3 PROFILE DOMAIN-CONTAINING PROTEIN"/>
    <property type="match status" value="1"/>
</dbReference>
<dbReference type="EMBL" id="LKMD01000108">
    <property type="protein sequence ID" value="PIA89054.1"/>
    <property type="molecule type" value="Genomic_DNA"/>
</dbReference>
<evidence type="ECO:0000256" key="1">
    <source>
        <dbReference type="SAM" id="MobiDB-lite"/>
    </source>
</evidence>
<accession>A0A2G5H942</accession>
<keyword evidence="2" id="KW-1133">Transmembrane helix</keyword>
<proteinExistence type="predicted"/>
<evidence type="ECO:0000256" key="2">
    <source>
        <dbReference type="SAM" id="Phobius"/>
    </source>
</evidence>
<feature type="transmembrane region" description="Helical" evidence="2">
    <location>
        <begin position="24"/>
        <end position="42"/>
    </location>
</feature>
<dbReference type="Proteomes" id="UP000230605">
    <property type="component" value="Chromosome 5"/>
</dbReference>